<sequence length="52" mass="5884">MPWRLSAGRAKWAAVRGPDPRGPLRRDLAEHMAHELFTQPSIYEADAVMPAR</sequence>
<evidence type="ECO:0000313" key="2">
    <source>
        <dbReference type="Proteomes" id="UP000632849"/>
    </source>
</evidence>
<dbReference type="EMBL" id="BNBE01000002">
    <property type="protein sequence ID" value="GHG12549.1"/>
    <property type="molecule type" value="Genomic_DNA"/>
</dbReference>
<protein>
    <submittedName>
        <fullName evidence="1">Uncharacterized protein</fullName>
    </submittedName>
</protein>
<dbReference type="Proteomes" id="UP000632849">
    <property type="component" value="Unassembled WGS sequence"/>
</dbReference>
<evidence type="ECO:0000313" key="1">
    <source>
        <dbReference type="EMBL" id="GHG12549.1"/>
    </source>
</evidence>
<name>A0A919EQ37_STRFL</name>
<dbReference type="RefSeq" id="WP_190043171.1">
    <property type="nucleotide sequence ID" value="NZ_BNBE01000002.1"/>
</dbReference>
<keyword evidence="2" id="KW-1185">Reference proteome</keyword>
<comment type="caution">
    <text evidence="1">The sequence shown here is derived from an EMBL/GenBank/DDBJ whole genome shotgun (WGS) entry which is preliminary data.</text>
</comment>
<reference evidence="1" key="2">
    <citation type="submission" date="2020-09" db="EMBL/GenBank/DDBJ databases">
        <authorList>
            <person name="Sun Q."/>
            <person name="Ohkuma M."/>
        </authorList>
    </citation>
    <scope>NUCLEOTIDE SEQUENCE</scope>
    <source>
        <strain evidence="1">JCM 4122</strain>
    </source>
</reference>
<gene>
    <name evidence="1" type="ORF">GCM10017667_52510</name>
</gene>
<reference evidence="1" key="1">
    <citation type="journal article" date="2014" name="Int. J. Syst. Evol. Microbiol.">
        <title>Complete genome sequence of Corynebacterium casei LMG S-19264T (=DSM 44701T), isolated from a smear-ripened cheese.</title>
        <authorList>
            <consortium name="US DOE Joint Genome Institute (JGI-PGF)"/>
            <person name="Walter F."/>
            <person name="Albersmeier A."/>
            <person name="Kalinowski J."/>
            <person name="Ruckert C."/>
        </authorList>
    </citation>
    <scope>NUCLEOTIDE SEQUENCE</scope>
    <source>
        <strain evidence="1">JCM 4122</strain>
    </source>
</reference>
<organism evidence="1 2">
    <name type="scientific">Streptomyces filamentosus</name>
    <name type="common">Streptomyces roseosporus</name>
    <dbReference type="NCBI Taxonomy" id="67294"/>
    <lineage>
        <taxon>Bacteria</taxon>
        <taxon>Bacillati</taxon>
        <taxon>Actinomycetota</taxon>
        <taxon>Actinomycetes</taxon>
        <taxon>Kitasatosporales</taxon>
        <taxon>Streptomycetaceae</taxon>
        <taxon>Streptomyces</taxon>
    </lineage>
</organism>
<proteinExistence type="predicted"/>
<accession>A0A919EQ37</accession>
<dbReference type="AlphaFoldDB" id="A0A919EQ37"/>